<organism evidence="11 12">
    <name type="scientific">Cenarchaeum symbiosum (strain A)</name>
    <dbReference type="NCBI Taxonomy" id="414004"/>
    <lineage>
        <taxon>Archaea</taxon>
        <taxon>Nitrososphaerota</taxon>
        <taxon>Candidatus Cenarchaeales</taxon>
        <taxon>Candidatus Cenarchaeaceae</taxon>
        <taxon>Candidatus Cenarchaeum</taxon>
    </lineage>
</organism>
<name>A0RYE8_CENSY</name>
<dbReference type="InterPro" id="IPR017938">
    <property type="entry name" value="Riboflavin_synthase-like_b-brl"/>
</dbReference>
<dbReference type="NCBIfam" id="TIGR00187">
    <property type="entry name" value="ribE"/>
    <property type="match status" value="1"/>
</dbReference>
<comment type="pathway">
    <text evidence="2">Cofactor biosynthesis; riboflavin biosynthesis; riboflavin from 2-hydroxy-3-oxobutyl phosphate and 5-amino-6-(D-ribitylamino)uracil: step 2/2.</text>
</comment>
<dbReference type="InterPro" id="IPR023366">
    <property type="entry name" value="ATP_synth_asu-like_sf"/>
</dbReference>
<feature type="repeat" description="Lumazine-binding" evidence="9">
    <location>
        <begin position="99"/>
        <end position="195"/>
    </location>
</feature>
<dbReference type="InterPro" id="IPR001783">
    <property type="entry name" value="Lumazine-bd"/>
</dbReference>
<evidence type="ECO:0000256" key="6">
    <source>
        <dbReference type="ARBA" id="ARBA00022679"/>
    </source>
</evidence>
<dbReference type="AlphaFoldDB" id="A0RYE8"/>
<dbReference type="EMBL" id="DP000238">
    <property type="protein sequence ID" value="ABK78365.1"/>
    <property type="molecule type" value="Genomic_DNA"/>
</dbReference>
<dbReference type="GO" id="GO:0009231">
    <property type="term" value="P:riboflavin biosynthetic process"/>
    <property type="evidence" value="ECO:0007669"/>
    <property type="project" value="UniProtKB-KW"/>
</dbReference>
<dbReference type="NCBIfam" id="NF009566">
    <property type="entry name" value="PRK13020.1"/>
    <property type="match status" value="1"/>
</dbReference>
<evidence type="ECO:0000256" key="3">
    <source>
        <dbReference type="ARBA" id="ARBA00012827"/>
    </source>
</evidence>
<gene>
    <name evidence="11" type="ordered locus">CENSYa_1754</name>
</gene>
<evidence type="ECO:0000313" key="11">
    <source>
        <dbReference type="EMBL" id="ABK78365.1"/>
    </source>
</evidence>
<proteinExistence type="predicted"/>
<reference evidence="11 12" key="1">
    <citation type="journal article" date="2006" name="Proc. Natl. Acad. Sci. U.S.A.">
        <title>Genomic analysis of the uncultivated marine crenarchaeote Cenarchaeum symbiosum.</title>
        <authorList>
            <person name="Hallam S.J."/>
            <person name="Konstantinidis K.T."/>
            <person name="Putnam N."/>
            <person name="Schleper C."/>
            <person name="Watanabe Y."/>
            <person name="Sugahara J."/>
            <person name="Preston C."/>
            <person name="de la Torre J."/>
            <person name="Richardson P.M."/>
            <person name="DeLong E.F."/>
        </authorList>
    </citation>
    <scope>NUCLEOTIDE SEQUENCE [LARGE SCALE GENOMIC DNA]</scope>
    <source>
        <strain evidence="12">A</strain>
    </source>
</reference>
<keyword evidence="7" id="KW-0677">Repeat</keyword>
<dbReference type="Gene3D" id="2.40.30.20">
    <property type="match status" value="2"/>
</dbReference>
<evidence type="ECO:0000313" key="12">
    <source>
        <dbReference type="Proteomes" id="UP000000758"/>
    </source>
</evidence>
<feature type="domain" description="Lumazine-binding" evidence="10">
    <location>
        <begin position="99"/>
        <end position="195"/>
    </location>
</feature>
<dbReference type="PATRIC" id="fig|414004.10.peg.1599"/>
<evidence type="ECO:0000256" key="9">
    <source>
        <dbReference type="PROSITE-ProRule" id="PRU00524"/>
    </source>
</evidence>
<dbReference type="PANTHER" id="PTHR21098:SF0">
    <property type="entry name" value="RIBOFLAVIN SYNTHASE"/>
    <property type="match status" value="1"/>
</dbReference>
<dbReference type="Pfam" id="PF00677">
    <property type="entry name" value="Lum_binding"/>
    <property type="match status" value="2"/>
</dbReference>
<dbReference type="Proteomes" id="UP000000758">
    <property type="component" value="Chromosome"/>
</dbReference>
<dbReference type="PANTHER" id="PTHR21098">
    <property type="entry name" value="RIBOFLAVIN SYNTHASE ALPHA CHAIN"/>
    <property type="match status" value="1"/>
</dbReference>
<sequence>MFTGIIEGTGRVAGVARPARRSALRMTVDLGPYAKGLKQGQSVALNGVCLTVTERTGVKCHFEIIDETARRTDLGSLRRGSIVNIERSLRAGGSLDGHFVLGHIDGVGTIRSIQEKKGEIVMQVEIPSPLAKQVVEKGSIAIDGISLTVTKIRKNRVTISLIPHTIEMTNLGSRHTGDRVNIETDILAKYAARKP</sequence>
<dbReference type="STRING" id="414004.CENSYa_1754"/>
<evidence type="ECO:0000256" key="8">
    <source>
        <dbReference type="NCBIfam" id="TIGR00187"/>
    </source>
</evidence>
<dbReference type="EnsemblBacteria" id="ABK78365">
    <property type="protein sequence ID" value="ABK78365"/>
    <property type="gene ID" value="CENSYa_1754"/>
</dbReference>
<dbReference type="KEGG" id="csy:CENSYa_1754"/>
<dbReference type="HOGENOM" id="CLU_034388_2_2_2"/>
<dbReference type="GO" id="GO:0004746">
    <property type="term" value="F:riboflavin synthase activity"/>
    <property type="evidence" value="ECO:0007669"/>
    <property type="project" value="UniProtKB-UniRule"/>
</dbReference>
<evidence type="ECO:0000256" key="5">
    <source>
        <dbReference type="ARBA" id="ARBA00022619"/>
    </source>
</evidence>
<dbReference type="CDD" id="cd00402">
    <property type="entry name" value="Riboflavin_synthase_like"/>
    <property type="match status" value="1"/>
</dbReference>
<dbReference type="FunFam" id="2.40.30.20:FF:000004">
    <property type="entry name" value="Riboflavin synthase, alpha subunit"/>
    <property type="match status" value="1"/>
</dbReference>
<keyword evidence="5" id="KW-0686">Riboflavin biosynthesis</keyword>
<evidence type="ECO:0000256" key="4">
    <source>
        <dbReference type="ARBA" id="ARBA00013950"/>
    </source>
</evidence>
<dbReference type="PIRSF" id="PIRSF000498">
    <property type="entry name" value="Riboflavin_syn_A"/>
    <property type="match status" value="1"/>
</dbReference>
<feature type="repeat" description="Lumazine-binding" evidence="9">
    <location>
        <begin position="1"/>
        <end position="98"/>
    </location>
</feature>
<keyword evidence="12" id="KW-1185">Reference proteome</keyword>
<dbReference type="SUPFAM" id="SSF63380">
    <property type="entry name" value="Riboflavin synthase domain-like"/>
    <property type="match status" value="2"/>
</dbReference>
<feature type="domain" description="Lumazine-binding" evidence="10">
    <location>
        <begin position="1"/>
        <end position="98"/>
    </location>
</feature>
<evidence type="ECO:0000256" key="1">
    <source>
        <dbReference type="ARBA" id="ARBA00002803"/>
    </source>
</evidence>
<evidence type="ECO:0000256" key="2">
    <source>
        <dbReference type="ARBA" id="ARBA00004887"/>
    </source>
</evidence>
<protein>
    <recommendedName>
        <fullName evidence="4 8">Riboflavin synthase</fullName>
        <ecNumber evidence="3 8">2.5.1.9</ecNumber>
    </recommendedName>
</protein>
<evidence type="ECO:0000259" key="10">
    <source>
        <dbReference type="PROSITE" id="PS51177"/>
    </source>
</evidence>
<dbReference type="PROSITE" id="PS51177">
    <property type="entry name" value="LUMAZINE_BIND"/>
    <property type="match status" value="2"/>
</dbReference>
<dbReference type="NCBIfam" id="NF006767">
    <property type="entry name" value="PRK09289.1"/>
    <property type="match status" value="1"/>
</dbReference>
<dbReference type="EC" id="2.5.1.9" evidence="3 8"/>
<dbReference type="FunFam" id="2.40.30.20:FF:000003">
    <property type="entry name" value="Riboflavin synthase, alpha subunit"/>
    <property type="match status" value="1"/>
</dbReference>
<accession>A0RYE8</accession>
<dbReference type="InterPro" id="IPR026017">
    <property type="entry name" value="Lumazine-bd_dom"/>
</dbReference>
<comment type="function">
    <text evidence="1">Catalyzes the dismutation of two molecules of 6,7-dimethyl-8-ribityllumazine, resulting in the formation of riboflavin and 5-amino-6-(D-ribitylamino)uracil.</text>
</comment>
<evidence type="ECO:0000256" key="7">
    <source>
        <dbReference type="ARBA" id="ARBA00022737"/>
    </source>
</evidence>
<keyword evidence="6 11" id="KW-0808">Transferase</keyword>